<dbReference type="Proteomes" id="UP001497392">
    <property type="component" value="Unassembled WGS sequence"/>
</dbReference>
<dbReference type="PROSITE" id="PS50077">
    <property type="entry name" value="HEAT_REPEAT"/>
    <property type="match status" value="4"/>
</dbReference>
<evidence type="ECO:0000256" key="1">
    <source>
        <dbReference type="ARBA" id="ARBA00022737"/>
    </source>
</evidence>
<dbReference type="PANTHER" id="PTHR23346:SF7">
    <property type="entry name" value="STALLED RIBOSOME SENSOR GCN1"/>
    <property type="match status" value="1"/>
</dbReference>
<dbReference type="Gene3D" id="1.25.10.10">
    <property type="entry name" value="Leucine-rich Repeat Variant"/>
    <property type="match status" value="6"/>
</dbReference>
<feature type="repeat" description="HEAT" evidence="2">
    <location>
        <begin position="1552"/>
        <end position="1589"/>
    </location>
</feature>
<evidence type="ECO:0000313" key="6">
    <source>
        <dbReference type="Proteomes" id="UP001497392"/>
    </source>
</evidence>
<dbReference type="EMBL" id="CAXHTA020000018">
    <property type="protein sequence ID" value="CAL5228482.1"/>
    <property type="molecule type" value="Genomic_DNA"/>
</dbReference>
<dbReference type="InterPro" id="IPR011989">
    <property type="entry name" value="ARM-like"/>
</dbReference>
<feature type="repeat" description="HEAT" evidence="2">
    <location>
        <begin position="1235"/>
        <end position="1273"/>
    </location>
</feature>
<name>A0ABP1GB07_9CHLO</name>
<dbReference type="SMART" id="SM01349">
    <property type="entry name" value="TOG"/>
    <property type="match status" value="2"/>
</dbReference>
<dbReference type="InterPro" id="IPR021133">
    <property type="entry name" value="HEAT_type_2"/>
</dbReference>
<protein>
    <submittedName>
        <fullName evidence="5">G11625 protein</fullName>
    </submittedName>
</protein>
<gene>
    <name evidence="5" type="primary">g11625</name>
    <name evidence="5" type="ORF">VP750_LOCUS10388</name>
</gene>
<dbReference type="Pfam" id="PF25786">
    <property type="entry name" value="HEAT_GCN1_C"/>
    <property type="match status" value="1"/>
</dbReference>
<proteinExistence type="predicted"/>
<comment type="caution">
    <text evidence="5">The sequence shown here is derived from an EMBL/GenBank/DDBJ whole genome shotgun (WGS) entry which is preliminary data.</text>
</comment>
<keyword evidence="6" id="KW-1185">Reference proteome</keyword>
<feature type="compositionally biased region" description="Basic and acidic residues" evidence="3">
    <location>
        <begin position="503"/>
        <end position="517"/>
    </location>
</feature>
<dbReference type="Pfam" id="PF24984">
    <property type="entry name" value="HEAT_EF3_GNC1"/>
    <property type="match status" value="1"/>
</dbReference>
<evidence type="ECO:0000313" key="5">
    <source>
        <dbReference type="EMBL" id="CAL5228482.1"/>
    </source>
</evidence>
<feature type="repeat" description="HEAT" evidence="2">
    <location>
        <begin position="1353"/>
        <end position="1388"/>
    </location>
</feature>
<dbReference type="SUPFAM" id="SSF48371">
    <property type="entry name" value="ARM repeat"/>
    <property type="match status" value="3"/>
</dbReference>
<accession>A0ABP1GB07</accession>
<feature type="domain" description="TOG" evidence="4">
    <location>
        <begin position="1260"/>
        <end position="1518"/>
    </location>
</feature>
<feature type="domain" description="TOG" evidence="4">
    <location>
        <begin position="942"/>
        <end position="1174"/>
    </location>
</feature>
<feature type="region of interest" description="Disordered" evidence="3">
    <location>
        <begin position="448"/>
        <end position="521"/>
    </location>
</feature>
<dbReference type="Pfam" id="PF24987">
    <property type="entry name" value="HEAT_EF3_N"/>
    <property type="match status" value="1"/>
</dbReference>
<keyword evidence="1" id="KW-0677">Repeat</keyword>
<evidence type="ECO:0000256" key="3">
    <source>
        <dbReference type="SAM" id="MobiDB-lite"/>
    </source>
</evidence>
<organism evidence="5 6">
    <name type="scientific">Coccomyxa viridis</name>
    <dbReference type="NCBI Taxonomy" id="1274662"/>
    <lineage>
        <taxon>Eukaryota</taxon>
        <taxon>Viridiplantae</taxon>
        <taxon>Chlorophyta</taxon>
        <taxon>core chlorophytes</taxon>
        <taxon>Trebouxiophyceae</taxon>
        <taxon>Trebouxiophyceae incertae sedis</taxon>
        <taxon>Coccomyxaceae</taxon>
        <taxon>Coccomyxa</taxon>
    </lineage>
</organism>
<evidence type="ECO:0000259" key="4">
    <source>
        <dbReference type="SMART" id="SM01349"/>
    </source>
</evidence>
<evidence type="ECO:0000256" key="2">
    <source>
        <dbReference type="PROSITE-ProRule" id="PRU00103"/>
    </source>
</evidence>
<feature type="repeat" description="HEAT" evidence="2">
    <location>
        <begin position="1115"/>
        <end position="1153"/>
    </location>
</feature>
<dbReference type="PANTHER" id="PTHR23346">
    <property type="entry name" value="TRANSLATIONAL ACTIVATOR GCN1-RELATED"/>
    <property type="match status" value="1"/>
</dbReference>
<feature type="compositionally biased region" description="Low complexity" evidence="3">
    <location>
        <begin position="484"/>
        <end position="501"/>
    </location>
</feature>
<feature type="compositionally biased region" description="Polar residues" evidence="3">
    <location>
        <begin position="448"/>
        <end position="458"/>
    </location>
</feature>
<reference evidence="5 6" key="1">
    <citation type="submission" date="2024-06" db="EMBL/GenBank/DDBJ databases">
        <authorList>
            <person name="Kraege A."/>
            <person name="Thomma B."/>
        </authorList>
    </citation>
    <scope>NUCLEOTIDE SEQUENCE [LARGE SCALE GENOMIC DNA]</scope>
</reference>
<dbReference type="InterPro" id="IPR057546">
    <property type="entry name" value="HEAT_GCN1"/>
</dbReference>
<dbReference type="InterPro" id="IPR016024">
    <property type="entry name" value="ARM-type_fold"/>
</dbReference>
<sequence>MSNALEAVLNGKANGKLRNASERLGVVKGLTALSSSPCRGKDMANVAAQVAAALAKLYGEEGNEPVKLEIARCMGAWCASADVMPAEAQRHFERGLSEKEMLLQTHLRALVQVLQRSESARASAGPLLSRLTKIAADGSAKVAQRAEGIQAALAVALAASASAEVDRSIPTSFWESLVAPKTPLLSSATLAKLTAEDAASQLSLAESLLLQNAQHLEPMATKQCTRLIATAALHHAGMVRQAACSIAARCVREALPLAGQLIAAFQELLRLAPDIPAAASNSNPAEEEGVSPVALSHRLQAALHSMAPPPHSGTSPLEPKDAARFLLAGHHPRTTLARARSMSVWHSMHHKLGSTAASLATRDAVSTLTAEEGASSASKEEQEAAQLSLASAMAENAPGVSQHLMPRLGSMLDLEEHNSLSATQIKIFKTPRGEIAVKIDIHSVGQQNDYPTLATKGSQPVGRAGAQMQGRTTAPPAKAVHTNGTASKAAPPKGKPGAPKTSQKKDPAELQRDRQLAEEEGVGETAAFDAVHALARCLPGALGKHALAISRTLRLIELDKQGEVDEGGLVHMEACIESIASIRDATAIAQPLPTPAYIMVFPIIRAVLSWPIPSPLHEPALSALALHVSPSISLPRTSMLSLLYQVLETMPAYGDKVQPLLESLCRGVTDQEVPAALQGVLANSPRTRSAALSALPLLPCLSEGQLSGDSKQAAMLWLACHDTDAANSEAAQRLVKAANVDFPQDFVRPLADQLPHDSADIRQAAALALAHGIKARLSPQMHPEKGDSALMVIQDCFRHGTRAARSGSALALKACAEELTGEQVTNTLDFLLGHGLADYDDEVRSQMVAAGMALVAKHGAEHTANMLAVFEGYLEAKDVADEASYDRVREGVVILLGTLAQHLDAEGPKIRDILSTLIDVLRTPSSDVQHAVSDCLEPLMSLLASDEDFVKGLLSRVQNMLLKGASYGDRRGAAFGLAGIIKGLGVSALNQYGTMDTLRKALDDQASADAREGALFAFECMCEKLGRLFEPYIVQLMGKLLERFGDPSAAVRHATNGVARAVMANLSSQGVKLVLPSLLEGVDSRAWRSKQGSVQMLGAMAHCAPRQLGTALPSVVPKLSEVLSDPHPKVQSAARHALKEVGSVVRNAEVQALAPVLLAAIAEPNTKAKAALETLLTTTFVNTVDAASLALIVPVVHRGLRDRSGDAKKKAARIVGDMCELINEPKDMAPYVPLLMPELQSALVDPLPEVRATAAHALGSLLRGMGEQHFQGLMPWLLATLNSEKSSVERSGAAQGLAEVLAVLGRSTVDALLPELLAACSSPMPFVREGNLTLFRFLPQAIPDMFQDHLGEVLPAILDGLADESEGVRDAALQAGRTAVELFAHNSLPLLLPAVETGIIHDNWRIRQSSVELLGDLLFKVAGTSGKIQMDGESDEEGLSSEAHGAAIIEALGLERRNEVVASLYMARSDVAYTVRSAALHVWKTIVSNTPRTLAEILPALMTSIIESLASSGEERQQMAGRCLGELGVCYGLKELLDNITRQQLAENLGSLLPTVQSALVDADPGVRQAAASAFNILFKSGGGSAVESVIPTLLSGLEGDDEQAAQALEGLRVILGVRPQTLGSMVPRLLRPPLQPTNLQALGALAEVAGASIHAHLGAIFPPVLALASQRGKGDAASLAAQEVTRKVTGAVAEDSSYLLVAQLEKGLEDPSKRLAAAETVHYYCSNPKHDFQEHVPGLLTALVGLMMEDDRDTLMACWTALGAVINSIPKELQPSYVRTMREAVQTARDKERRKRKPGPLLLAGFCLPKALQPVLPIYLQGMLQGSSGELREMAAEGLGELVEVTSQEALRPFTVQITGPLIRIIGDRFAWQVKAAILHTLGLLIGKAGPGLKPFVPQLQTTFLKCLSDQARQVRQSAARNLGELTKMSMRVDQLAGDLTTNARTAEPALRESYLTALCGMLASVGERISPQVLTSTGGTLQELMAATGDDEALRLALSACLGMFVKHSSAEEARQVLLRGPLGPAAHTKGERINHALVLAAAARSAPERLQEVDLVESAVAAVVRFSRDESHAARHAAARATGHLALAELKGTLEQDTALTPLVPVMVALVGTDQSSDVQRQMLLVLRKIAAENASALVPHYATLIPSIVSLLQQTQGPTKLAGDRTLGRVLQMDQGQEAVHEYLSSPAAGPTAKSYLTEACLRRLSRLPLSDDDDDRFE</sequence>
<dbReference type="InterPro" id="IPR034085">
    <property type="entry name" value="TOG"/>
</dbReference>
<dbReference type="Pfam" id="PF23271">
    <property type="entry name" value="HEAT_GCN1"/>
    <property type="match status" value="1"/>
</dbReference>